<accession>A0ABQ0ST74</accession>
<sequence>MNATGVVRKVDEFGRIVLPKELRAIFDIILKDPLEIYVVDECNILKKYELACVFLC</sequence>
<dbReference type="Pfam" id="PF04014">
    <property type="entry name" value="MazE_antitoxin"/>
    <property type="match status" value="1"/>
</dbReference>
<evidence type="ECO:0000313" key="3">
    <source>
        <dbReference type="EMBL" id="GED26863.1"/>
    </source>
</evidence>
<dbReference type="PANTHER" id="PTHR36432:SF4">
    <property type="entry name" value="TRANSITION STATE REGULATOR ABH-RELATED"/>
    <property type="match status" value="1"/>
</dbReference>
<evidence type="ECO:0000256" key="1">
    <source>
        <dbReference type="PROSITE-ProRule" id="PRU01076"/>
    </source>
</evidence>
<comment type="caution">
    <text evidence="3">The sequence shown here is derived from an EMBL/GenBank/DDBJ whole genome shotgun (WGS) entry which is preliminary data.</text>
</comment>
<dbReference type="InterPro" id="IPR052731">
    <property type="entry name" value="B_subtilis_Trans_State_Reg"/>
</dbReference>
<organism evidence="3 4">
    <name type="scientific">Brevibacillus agri</name>
    <dbReference type="NCBI Taxonomy" id="51101"/>
    <lineage>
        <taxon>Bacteria</taxon>
        <taxon>Bacillati</taxon>
        <taxon>Bacillota</taxon>
        <taxon>Bacilli</taxon>
        <taxon>Bacillales</taxon>
        <taxon>Paenibacillaceae</taxon>
        <taxon>Brevibacillus</taxon>
    </lineage>
</organism>
<dbReference type="PANTHER" id="PTHR36432">
    <property type="match status" value="1"/>
</dbReference>
<gene>
    <name evidence="3" type="ORF">BAG01nite_29650</name>
</gene>
<dbReference type="Gene3D" id="2.10.260.10">
    <property type="match status" value="1"/>
</dbReference>
<feature type="domain" description="SpoVT-AbrB" evidence="2">
    <location>
        <begin position="5"/>
        <end position="50"/>
    </location>
</feature>
<reference evidence="3 4" key="1">
    <citation type="submission" date="2019-06" db="EMBL/GenBank/DDBJ databases">
        <title>Whole genome shotgun sequence of Brevibacillus agri NBRC 15538.</title>
        <authorList>
            <person name="Hosoyama A."/>
            <person name="Uohara A."/>
            <person name="Ohji S."/>
            <person name="Ichikawa N."/>
        </authorList>
    </citation>
    <scope>NUCLEOTIDE SEQUENCE [LARGE SCALE GENOMIC DNA]</scope>
    <source>
        <strain evidence="3 4">NBRC 15538</strain>
    </source>
</reference>
<keyword evidence="4" id="KW-1185">Reference proteome</keyword>
<evidence type="ECO:0000259" key="2">
    <source>
        <dbReference type="PROSITE" id="PS51740"/>
    </source>
</evidence>
<dbReference type="InterPro" id="IPR007159">
    <property type="entry name" value="SpoVT-AbrB_dom"/>
</dbReference>
<protein>
    <recommendedName>
        <fullName evidence="2">SpoVT-AbrB domain-containing protein</fullName>
    </recommendedName>
</protein>
<evidence type="ECO:0000313" key="4">
    <source>
        <dbReference type="Proteomes" id="UP000317180"/>
    </source>
</evidence>
<dbReference type="RefSeq" id="WP_005832078.1">
    <property type="nucleotide sequence ID" value="NZ_JACLCJ010000006.1"/>
</dbReference>
<dbReference type="PROSITE" id="PS51740">
    <property type="entry name" value="SPOVT_ABRB"/>
    <property type="match status" value="1"/>
</dbReference>
<dbReference type="InterPro" id="IPR037914">
    <property type="entry name" value="SpoVT-AbrB_sf"/>
</dbReference>
<dbReference type="SUPFAM" id="SSF89447">
    <property type="entry name" value="AbrB/MazE/MraZ-like"/>
    <property type="match status" value="1"/>
</dbReference>
<dbReference type="EMBL" id="BJOD01000031">
    <property type="protein sequence ID" value="GED26863.1"/>
    <property type="molecule type" value="Genomic_DNA"/>
</dbReference>
<dbReference type="Proteomes" id="UP000317180">
    <property type="component" value="Unassembled WGS sequence"/>
</dbReference>
<name>A0ABQ0ST74_9BACL</name>
<proteinExistence type="predicted"/>
<keyword evidence="1" id="KW-0238">DNA-binding</keyword>